<dbReference type="PANTHER" id="PTHR37049:SF4">
    <property type="entry name" value="RHODANESE DOMAIN-CONTAINING PROTEIN"/>
    <property type="match status" value="1"/>
</dbReference>
<organism evidence="1 2">
    <name type="scientific">Entamoeba nuttalli</name>
    <dbReference type="NCBI Taxonomy" id="412467"/>
    <lineage>
        <taxon>Eukaryota</taxon>
        <taxon>Amoebozoa</taxon>
        <taxon>Evosea</taxon>
        <taxon>Archamoebae</taxon>
        <taxon>Mastigamoebida</taxon>
        <taxon>Entamoebidae</taxon>
        <taxon>Entamoeba</taxon>
    </lineage>
</organism>
<dbReference type="PANTHER" id="PTHR37049">
    <property type="entry name" value="PEPTIDASE S41 FAMILY PROTEIN"/>
    <property type="match status" value="1"/>
</dbReference>
<evidence type="ECO:0000313" key="1">
    <source>
        <dbReference type="EMBL" id="GAB1223891.1"/>
    </source>
</evidence>
<accession>A0ABQ0DM04</accession>
<keyword evidence="2" id="KW-1185">Reference proteome</keyword>
<proteinExistence type="predicted"/>
<dbReference type="EMBL" id="BAAFRS010000163">
    <property type="protein sequence ID" value="GAB1223891.1"/>
    <property type="molecule type" value="Genomic_DNA"/>
</dbReference>
<dbReference type="Proteomes" id="UP001628156">
    <property type="component" value="Unassembled WGS sequence"/>
</dbReference>
<evidence type="ECO:0000313" key="2">
    <source>
        <dbReference type="Proteomes" id="UP001628156"/>
    </source>
</evidence>
<reference evidence="1 2" key="1">
    <citation type="journal article" date="2019" name="PLoS Negl. Trop. Dis.">
        <title>Whole genome sequencing of Entamoeba nuttalli reveals mammalian host-related molecular signatures and a novel octapeptide-repeat surface protein.</title>
        <authorList>
            <person name="Tanaka M."/>
            <person name="Makiuchi T."/>
            <person name="Komiyama T."/>
            <person name="Shiina T."/>
            <person name="Osaki K."/>
            <person name="Tachibana H."/>
        </authorList>
    </citation>
    <scope>NUCLEOTIDE SEQUENCE [LARGE SCALE GENOMIC DNA]</scope>
    <source>
        <strain evidence="1 2">P19-061405</strain>
    </source>
</reference>
<comment type="caution">
    <text evidence="1">The sequence shown here is derived from an EMBL/GenBank/DDBJ whole genome shotgun (WGS) entry which is preliminary data.</text>
</comment>
<sequence>MNEYTVDSSFECIESIQTTEKENTIIINDLKYYLESYVLKDILKNPPQPSFSNSYYEKVDIDSKLDKINTKTTNSHLAFSIINENIELTLFRYFLPFSINIDNDKKMYLIPRYSFKFSVVNPPNEIKNNMNVPVKTINGEDQFNIICEFGKKYSALKCPHAQFTEAKDEFVQGDLSYLPLTKEYLHTPISITFENGESVSVNYKIYRERASVANINKKLKQGIRKPLTEEETKDIINTKKALNENDRITRNFISNDYNIHCTFCE</sequence>
<dbReference type="InterPro" id="IPR052766">
    <property type="entry name" value="S41A_metabolite_peptidase"/>
</dbReference>
<protein>
    <recommendedName>
        <fullName evidence="3">MHD domain-containing protein</fullName>
    </recommendedName>
</protein>
<name>A0ABQ0DM04_9EUKA</name>
<evidence type="ECO:0008006" key="3">
    <source>
        <dbReference type="Google" id="ProtNLM"/>
    </source>
</evidence>
<gene>
    <name evidence="1" type="ORF">ENUP19_0163G0049</name>
</gene>